<dbReference type="EMBL" id="BARU01026803">
    <property type="protein sequence ID" value="GAH67000.1"/>
    <property type="molecule type" value="Genomic_DNA"/>
</dbReference>
<reference evidence="1" key="1">
    <citation type="journal article" date="2014" name="Front. Microbiol.">
        <title>High frequency of phylogenetically diverse reductive dehalogenase-homologous genes in deep subseafloor sedimentary metagenomes.</title>
        <authorList>
            <person name="Kawai M."/>
            <person name="Futagami T."/>
            <person name="Toyoda A."/>
            <person name="Takaki Y."/>
            <person name="Nishi S."/>
            <person name="Hori S."/>
            <person name="Arai W."/>
            <person name="Tsubouchi T."/>
            <person name="Morono Y."/>
            <person name="Uchiyama I."/>
            <person name="Ito T."/>
            <person name="Fujiyama A."/>
            <person name="Inagaki F."/>
            <person name="Takami H."/>
        </authorList>
    </citation>
    <scope>NUCLEOTIDE SEQUENCE</scope>
    <source>
        <strain evidence="1">Expedition CK06-06</strain>
    </source>
</reference>
<gene>
    <name evidence="1" type="ORF">S03H2_43012</name>
</gene>
<dbReference type="AlphaFoldDB" id="X1ICN6"/>
<feature type="non-terminal residue" evidence="1">
    <location>
        <position position="160"/>
    </location>
</feature>
<comment type="caution">
    <text evidence="1">The sequence shown here is derived from an EMBL/GenBank/DDBJ whole genome shotgun (WGS) entry which is preliminary data.</text>
</comment>
<protein>
    <submittedName>
        <fullName evidence="1">Uncharacterized protein</fullName>
    </submittedName>
</protein>
<accession>X1ICN6</accession>
<sequence length="160" mass="18136">MNMFSDVDLRKLAEMTAPDRAFLTVCLASPRSLRELDRKLRRIRRALTGGGPEKDEREYFDENVKMLRDHLDRQGFDSGSLCVFACWALDFFLAVPSRAPLKDLVWIDSSPFIRPLAELQEEYENVAVVAADNKRARIFMVTSATAGDEESVVGNVKNHV</sequence>
<proteinExistence type="predicted"/>
<name>X1ICN6_9ZZZZ</name>
<organism evidence="1">
    <name type="scientific">marine sediment metagenome</name>
    <dbReference type="NCBI Taxonomy" id="412755"/>
    <lineage>
        <taxon>unclassified sequences</taxon>
        <taxon>metagenomes</taxon>
        <taxon>ecological metagenomes</taxon>
    </lineage>
</organism>
<evidence type="ECO:0000313" key="1">
    <source>
        <dbReference type="EMBL" id="GAH67000.1"/>
    </source>
</evidence>